<organism evidence="1 2">
    <name type="scientific">Alkalibacillus filiformis</name>
    <dbReference type="NCBI Taxonomy" id="200990"/>
    <lineage>
        <taxon>Bacteria</taxon>
        <taxon>Bacillati</taxon>
        <taxon>Bacillota</taxon>
        <taxon>Bacilli</taxon>
        <taxon>Bacillales</taxon>
        <taxon>Bacillaceae</taxon>
        <taxon>Alkalibacillus</taxon>
    </lineage>
</organism>
<dbReference type="Proteomes" id="UP001236723">
    <property type="component" value="Unassembled WGS sequence"/>
</dbReference>
<name>A0ABU0DWN6_9BACI</name>
<protein>
    <submittedName>
        <fullName evidence="1">Uncharacterized protein</fullName>
    </submittedName>
</protein>
<accession>A0ABU0DWN6</accession>
<gene>
    <name evidence="1" type="ORF">J2R98_002740</name>
</gene>
<comment type="caution">
    <text evidence="1">The sequence shown here is derived from an EMBL/GenBank/DDBJ whole genome shotgun (WGS) entry which is preliminary data.</text>
</comment>
<proteinExistence type="predicted"/>
<keyword evidence="2" id="KW-1185">Reference proteome</keyword>
<dbReference type="RefSeq" id="WP_307069839.1">
    <property type="nucleotide sequence ID" value="NZ_JAUSUP010000016.1"/>
</dbReference>
<sequence length="68" mass="7810">MEKQQNCLTCVNLRNQVERQSDLISQLMRIVAATNKKVTMLEHDISNVTSEPNANYSYPNKPSCRINQ</sequence>
<dbReference type="EMBL" id="JAUSUP010000016">
    <property type="protein sequence ID" value="MDQ0352889.1"/>
    <property type="molecule type" value="Genomic_DNA"/>
</dbReference>
<evidence type="ECO:0000313" key="2">
    <source>
        <dbReference type="Proteomes" id="UP001236723"/>
    </source>
</evidence>
<reference evidence="1 2" key="1">
    <citation type="submission" date="2023-07" db="EMBL/GenBank/DDBJ databases">
        <title>Genomic Encyclopedia of Type Strains, Phase IV (KMG-IV): sequencing the most valuable type-strain genomes for metagenomic binning, comparative biology and taxonomic classification.</title>
        <authorList>
            <person name="Goeker M."/>
        </authorList>
    </citation>
    <scope>NUCLEOTIDE SEQUENCE [LARGE SCALE GENOMIC DNA]</scope>
    <source>
        <strain evidence="1 2">DSM 15448</strain>
    </source>
</reference>
<evidence type="ECO:0000313" key="1">
    <source>
        <dbReference type="EMBL" id="MDQ0352889.1"/>
    </source>
</evidence>